<keyword evidence="3" id="KW-1185">Reference proteome</keyword>
<dbReference type="GO" id="GO:0016788">
    <property type="term" value="F:hydrolase activity, acting on ester bonds"/>
    <property type="evidence" value="ECO:0007669"/>
    <property type="project" value="UniProtKB-ARBA"/>
</dbReference>
<evidence type="ECO:0000256" key="1">
    <source>
        <dbReference type="SAM" id="MobiDB-lite"/>
    </source>
</evidence>
<feature type="region of interest" description="Disordered" evidence="1">
    <location>
        <begin position="658"/>
        <end position="678"/>
    </location>
</feature>
<proteinExistence type="predicted"/>
<gene>
    <name evidence="2" type="ORF">HDF16_001921</name>
</gene>
<protein>
    <recommendedName>
        <fullName evidence="4">Lysophospholipase L1-like esterase</fullName>
    </recommendedName>
</protein>
<dbReference type="Proteomes" id="UP000540989">
    <property type="component" value="Unassembled WGS sequence"/>
</dbReference>
<dbReference type="RefSeq" id="WP_184215820.1">
    <property type="nucleotide sequence ID" value="NZ_JACHIP010000002.1"/>
</dbReference>
<evidence type="ECO:0008006" key="4">
    <source>
        <dbReference type="Google" id="ProtNLM"/>
    </source>
</evidence>
<name>A0A7W7ZDB1_9BACT</name>
<dbReference type="EMBL" id="JACHIP010000002">
    <property type="protein sequence ID" value="MBB5057236.1"/>
    <property type="molecule type" value="Genomic_DNA"/>
</dbReference>
<dbReference type="AlphaFoldDB" id="A0A7W7ZDB1"/>
<reference evidence="2 3" key="1">
    <citation type="submission" date="2020-08" db="EMBL/GenBank/DDBJ databases">
        <title>Genomic Encyclopedia of Type Strains, Phase IV (KMG-V): Genome sequencing to study the core and pangenomes of soil and plant-associated prokaryotes.</title>
        <authorList>
            <person name="Whitman W."/>
        </authorList>
    </citation>
    <scope>NUCLEOTIDE SEQUENCE [LARGE SCALE GENOMIC DNA]</scope>
    <source>
        <strain evidence="2 3">M8UP14</strain>
    </source>
</reference>
<organism evidence="2 3">
    <name type="scientific">Granulicella aggregans</name>
    <dbReference type="NCBI Taxonomy" id="474949"/>
    <lineage>
        <taxon>Bacteria</taxon>
        <taxon>Pseudomonadati</taxon>
        <taxon>Acidobacteriota</taxon>
        <taxon>Terriglobia</taxon>
        <taxon>Terriglobales</taxon>
        <taxon>Acidobacteriaceae</taxon>
        <taxon>Granulicella</taxon>
    </lineage>
</organism>
<evidence type="ECO:0000313" key="2">
    <source>
        <dbReference type="EMBL" id="MBB5057236.1"/>
    </source>
</evidence>
<comment type="caution">
    <text evidence="2">The sequence shown here is derived from an EMBL/GenBank/DDBJ whole genome shotgun (WGS) entry which is preliminary data.</text>
</comment>
<dbReference type="SUPFAM" id="SSF52266">
    <property type="entry name" value="SGNH hydrolase"/>
    <property type="match status" value="1"/>
</dbReference>
<dbReference type="CDD" id="cd00229">
    <property type="entry name" value="SGNH_hydrolase"/>
    <property type="match status" value="1"/>
</dbReference>
<accession>A0A7W7ZDB1</accession>
<dbReference type="InterPro" id="IPR036514">
    <property type="entry name" value="SGNH_hydro_sf"/>
</dbReference>
<feature type="compositionally biased region" description="Polar residues" evidence="1">
    <location>
        <begin position="658"/>
        <end position="674"/>
    </location>
</feature>
<dbReference type="Gene3D" id="3.40.50.1110">
    <property type="entry name" value="SGNH hydrolase"/>
    <property type="match status" value="1"/>
</dbReference>
<sequence>MNPAKVISSGTLTGGSVGSPHASATFSGTTFPLSTFFSTGQAIVSQTNDIAPGAVTFIIATSGTPSGYATNTASAPATSGLACIADQVSGVLPSNYEMATYTVTDAVHIRIAFKKAHAALSTIAIGGLCGYGLEQTVDTANGIRQVFPVVGSYSANGLYYAGTTSAVVGQSNTTSAYLNVNLSIANLTRFGNLVTLTTTSNLPLDLNGLPVTISGVGDSSYNGIFSVTSIAANSLTYNQSGANSTSTGGTIVVVTGGFALYPMAEVLSVYNASTKAVDGAMTLAPNNAAWATGDSVEEPHFFQQQLAADISYITQTTPRPTTLTRAGVTYQGNNGPGLQGWTINNTTPASNYIGNGGTHNAPDAAYEATGVWKRTMVLQGGETSLFDVNCNSHGCTKWNSPFNLFELQSSVGTDTMQWAPQSSTFTMSVRGTGFSFAPSGFTATNINATNLNATNISGLAASSITAGTFAAARLPLFGASGASHAIGAVPDPGATAGTTRYLREDGSWSVPAGTSGGGGGSSSVAAITSGTIDGATIGATTPSTGAFTTLTSTTPIAPASGGTGSSVAPAAGQLLIGNSGGTAFAPQTLSGDCTMAPSGAITCLKVNGTNLGAAATHGASISINGTACALDGSCNAFSFATLPQQSAVLADYQLNDGSGTAPADSSPNGNTGSFPSAPAAPTWTSQGLACNGTAGGGGSTGQYFTTAGTQNAKTIMMVYTLSAPGGNNGPANPTFYTLWANSSIAGLSFNSGSQNYGYQPYLSVNGGQQSTMDGSFVGTHVMIVVLGVAGGNPTQDTYYVDGIQQPTVAGSATTFGKSNGVYNVCGAPTGYDTYMTGNVYRWTAWSTQLSAQDAAAATGLTKTLAQSKGVNFQPFYTPTITPQLVCTGDSLTNGNGVTPFCTSGVLSTNIGYNIVNYGIGNIGSNVNMSLLPSREKLAYAPNAKSNVSFIWNGTNDVVTKGRTAQQTVDAILQECSIMHTFGFKTIAATVISRATGGTSNDTADKDAVNPILRAQALNSCDALADFAGNPLVGADGAYSNATYYQGDTTHLTATGQSSVIAPMASHAIDQVTGSTLLNCDPNVVTTATYTSVAADGCKVFNTASNAITDTLPSAIGYTNRVIRRCNNSSSGSNTLTIAAPSDSPFNNTTGTTTLTVPNNSCKDFKGALTSNTSAGEFWQQLN</sequence>
<evidence type="ECO:0000313" key="3">
    <source>
        <dbReference type="Proteomes" id="UP000540989"/>
    </source>
</evidence>